<dbReference type="InterPro" id="IPR022209">
    <property type="entry name" value="CWC25"/>
</dbReference>
<evidence type="ECO:0000256" key="1">
    <source>
        <dbReference type="ARBA" id="ARBA00004123"/>
    </source>
</evidence>
<evidence type="ECO:0000256" key="6">
    <source>
        <dbReference type="ARBA" id="ARBA00023187"/>
    </source>
</evidence>
<evidence type="ECO:0000256" key="5">
    <source>
        <dbReference type="ARBA" id="ARBA00023054"/>
    </source>
</evidence>
<proteinExistence type="inferred from homology"/>
<dbReference type="InterPro" id="IPR051376">
    <property type="entry name" value="CWC25_splicing_factor"/>
</dbReference>
<comment type="caution">
    <text evidence="9">The sequence shown here is derived from an EMBL/GenBank/DDBJ whole genome shotgun (WGS) entry which is preliminary data.</text>
</comment>
<dbReference type="PANTHER" id="PTHR16196:SF0">
    <property type="entry name" value="PRE-MRNA-SPLICING FACTOR CWC25 HOMOLOG"/>
    <property type="match status" value="1"/>
</dbReference>
<dbReference type="RefSeq" id="XP_044548961.1">
    <property type="nucleotide sequence ID" value="XM_044694278.1"/>
</dbReference>
<feature type="region of interest" description="Disordered" evidence="8">
    <location>
        <begin position="164"/>
        <end position="391"/>
    </location>
</feature>
<keyword evidence="4" id="KW-0747">Spliceosome</keyword>
<evidence type="ECO:0000256" key="2">
    <source>
        <dbReference type="ARBA" id="ARBA00006695"/>
    </source>
</evidence>
<dbReference type="EMBL" id="PYSW02000021">
    <property type="protein sequence ID" value="KAG2383282.1"/>
    <property type="molecule type" value="Genomic_DNA"/>
</dbReference>
<sequence length="391" mass="45970">MKQSLLEGLNAEGSFLQTGDDVPTTTSSSARKKQIGAYNPQLLSSNQDSTTEPINDEVVDQEIASMSEDQSKRQLEWMYDKNFENNNEASLEEYLVGNKTLDKLVKGGDFVEEDYRTVQEQHMPGALFVHHEAKHHGDDTIDDPLARMKQQSLARMKMLLQNPELLQKELDKRKKEKKKQEKKERKEKRKEKKKEKKEKSKQEKKKEKKKRKDDSDSSYTSYSSEEEVKPKEKKKKKENSEEQKPKSTTLSTQASSSIDTTSKATNDSNVTRQQNLNYEKHQYKERYYGNREYNRDYRYQNNQYNNDRRLGHERGIYRDEPISEEETKKKLEQMMKDGQQREQQKEFNKIKSLKEKEEALTSMPQSSAQSNFLQKTRSDAYLNSNLKKSNR</sequence>
<keyword evidence="3" id="KW-0507">mRNA processing</keyword>
<dbReference type="Proteomes" id="UP000816034">
    <property type="component" value="Unassembled WGS sequence"/>
</dbReference>
<keyword evidence="7" id="KW-0539">Nucleus</keyword>
<feature type="compositionally biased region" description="Polar residues" evidence="8">
    <location>
        <begin position="248"/>
        <end position="277"/>
    </location>
</feature>
<dbReference type="GO" id="GO:0000398">
    <property type="term" value="P:mRNA splicing, via spliceosome"/>
    <property type="evidence" value="ECO:0007669"/>
    <property type="project" value="TreeGrafter"/>
</dbReference>
<comment type="subcellular location">
    <subcellularLocation>
        <location evidence="1">Nucleus</location>
    </subcellularLocation>
</comment>
<evidence type="ECO:0000256" key="4">
    <source>
        <dbReference type="ARBA" id="ARBA00022728"/>
    </source>
</evidence>
<feature type="compositionally biased region" description="Polar residues" evidence="8">
    <location>
        <begin position="41"/>
        <end position="53"/>
    </location>
</feature>
<dbReference type="AlphaFoldDB" id="A0AA88KJJ2"/>
<comment type="similarity">
    <text evidence="2">Belongs to the CWC25 family.</text>
</comment>
<feature type="compositionally biased region" description="Basic and acidic residues" evidence="8">
    <location>
        <begin position="278"/>
        <end position="298"/>
    </location>
</feature>
<keyword evidence="6" id="KW-0508">mRNA splicing</keyword>
<accession>A0AA88KJJ2</accession>
<evidence type="ECO:0000256" key="7">
    <source>
        <dbReference type="ARBA" id="ARBA00023242"/>
    </source>
</evidence>
<feature type="region of interest" description="Disordered" evidence="8">
    <location>
        <begin position="1"/>
        <end position="54"/>
    </location>
</feature>
<protein>
    <submittedName>
        <fullName evidence="9">Uncharacterized protein</fullName>
    </submittedName>
</protein>
<feature type="compositionally biased region" description="Polar residues" evidence="8">
    <location>
        <begin position="362"/>
        <end position="391"/>
    </location>
</feature>
<name>A0AA88KJJ2_NAELO</name>
<evidence type="ECO:0000256" key="3">
    <source>
        <dbReference type="ARBA" id="ARBA00022664"/>
    </source>
</evidence>
<reference evidence="9 10" key="1">
    <citation type="journal article" date="2018" name="BMC Genomics">
        <title>The genome of Naegleria lovaniensis, the basis for a comparative approach to unravel pathogenicity factors of the human pathogenic amoeba N. fowleri.</title>
        <authorList>
            <person name="Liechti N."/>
            <person name="Schurch N."/>
            <person name="Bruggmann R."/>
            <person name="Wittwer M."/>
        </authorList>
    </citation>
    <scope>NUCLEOTIDE SEQUENCE [LARGE SCALE GENOMIC DNA]</scope>
    <source>
        <strain evidence="9 10">ATCC 30569</strain>
    </source>
</reference>
<dbReference type="GO" id="GO:0005684">
    <property type="term" value="C:U2-type spliceosomal complex"/>
    <property type="evidence" value="ECO:0007669"/>
    <property type="project" value="TreeGrafter"/>
</dbReference>
<keyword evidence="10" id="KW-1185">Reference proteome</keyword>
<evidence type="ECO:0000256" key="8">
    <source>
        <dbReference type="SAM" id="MobiDB-lite"/>
    </source>
</evidence>
<evidence type="ECO:0000313" key="9">
    <source>
        <dbReference type="EMBL" id="KAG2383282.1"/>
    </source>
</evidence>
<dbReference type="GeneID" id="68097074"/>
<keyword evidence="5" id="KW-0175">Coiled coil</keyword>
<feature type="compositionally biased region" description="Basic and acidic residues" evidence="8">
    <location>
        <begin position="306"/>
        <end position="359"/>
    </location>
</feature>
<gene>
    <name evidence="9" type="ORF">C9374_004619</name>
</gene>
<dbReference type="Pfam" id="PF12542">
    <property type="entry name" value="CWC25"/>
    <property type="match status" value="1"/>
</dbReference>
<feature type="compositionally biased region" description="Basic residues" evidence="8">
    <location>
        <begin position="185"/>
        <end position="196"/>
    </location>
</feature>
<feature type="compositionally biased region" description="Basic and acidic residues" evidence="8">
    <location>
        <begin position="166"/>
        <end position="184"/>
    </location>
</feature>
<evidence type="ECO:0000313" key="10">
    <source>
        <dbReference type="Proteomes" id="UP000816034"/>
    </source>
</evidence>
<dbReference type="PANTHER" id="PTHR16196">
    <property type="entry name" value="CELL CYCLE CONTROL PROTEIN CWF25"/>
    <property type="match status" value="1"/>
</dbReference>
<organism evidence="9 10">
    <name type="scientific">Naegleria lovaniensis</name>
    <name type="common">Amoeba</name>
    <dbReference type="NCBI Taxonomy" id="51637"/>
    <lineage>
        <taxon>Eukaryota</taxon>
        <taxon>Discoba</taxon>
        <taxon>Heterolobosea</taxon>
        <taxon>Tetramitia</taxon>
        <taxon>Eutetramitia</taxon>
        <taxon>Vahlkampfiidae</taxon>
        <taxon>Naegleria</taxon>
    </lineage>
</organism>